<evidence type="ECO:0000256" key="3">
    <source>
        <dbReference type="SAM" id="MobiDB-lite"/>
    </source>
</evidence>
<sequence>MALVTSRLRPLRQITALVSSCHPLLRPETNRTKRKPGPHDPTSTPAFSTSARRSHPAHEENTGPSPPSRPPRLACPHCTQTFTNTARLSLHVKQVHENPKLLTCPHCLRLFSAEDTKKLNDHIHRKHRFRMLYFEEYKDPSPLDLFFKKHVEPRLWDMPKPGDWVYDWALPPSLSFKRLYFFRRWEPGARKLRLARLFYGKALVGELVDNLGHTDPDGVLADWRKLCRAVGVAEKALPADVDACRELMRGKYVNLLDLAWWLKWKCHEVPGKKVMVFGSVKELQRYSKVAEKGFPEEYLDEQLKRDLWGKLKTGPVVRYLLDIALDIYREYRDSGRQYGLPRVDWQKEEERRKQQKKRQQEEKKIRREEVEDLVRLEAEFVATSAFTNKSVDGVSDMPKDAGAVREGRVVSGRDIDVKLEG</sequence>
<dbReference type="Gene3D" id="3.30.160.60">
    <property type="entry name" value="Classic Zinc Finger"/>
    <property type="match status" value="1"/>
</dbReference>
<organism evidence="5 6">
    <name type="scientific">Diplodia corticola</name>
    <dbReference type="NCBI Taxonomy" id="236234"/>
    <lineage>
        <taxon>Eukaryota</taxon>
        <taxon>Fungi</taxon>
        <taxon>Dikarya</taxon>
        <taxon>Ascomycota</taxon>
        <taxon>Pezizomycotina</taxon>
        <taxon>Dothideomycetes</taxon>
        <taxon>Dothideomycetes incertae sedis</taxon>
        <taxon>Botryosphaeriales</taxon>
        <taxon>Botryosphaeriaceae</taxon>
        <taxon>Diplodia</taxon>
    </lineage>
</organism>
<dbReference type="InterPro" id="IPR013087">
    <property type="entry name" value="Znf_C2H2_type"/>
</dbReference>
<dbReference type="RefSeq" id="XP_020130363.1">
    <property type="nucleotide sequence ID" value="XM_020273235.1"/>
</dbReference>
<protein>
    <recommendedName>
        <fullName evidence="4">C2H2-type domain-containing protein</fullName>
    </recommendedName>
</protein>
<keyword evidence="6" id="KW-1185">Reference proteome</keyword>
<proteinExistence type="predicted"/>
<feature type="domain" description="C2H2-type" evidence="4">
    <location>
        <begin position="73"/>
        <end position="101"/>
    </location>
</feature>
<dbReference type="SMART" id="SM00355">
    <property type="entry name" value="ZnF_C2H2"/>
    <property type="match status" value="2"/>
</dbReference>
<dbReference type="STRING" id="236234.A0A1J9S0J7"/>
<dbReference type="SUPFAM" id="SSF57667">
    <property type="entry name" value="beta-beta-alpha zinc fingers"/>
    <property type="match status" value="1"/>
</dbReference>
<keyword evidence="2" id="KW-0175">Coiled coil</keyword>
<feature type="compositionally biased region" description="Polar residues" evidence="3">
    <location>
        <begin position="41"/>
        <end position="51"/>
    </location>
</feature>
<name>A0A1J9S0J7_9PEZI</name>
<dbReference type="AlphaFoldDB" id="A0A1J9S0J7"/>
<keyword evidence="1" id="KW-0862">Zinc</keyword>
<comment type="caution">
    <text evidence="5">The sequence shown here is derived from an EMBL/GenBank/DDBJ whole genome shotgun (WGS) entry which is preliminary data.</text>
</comment>
<evidence type="ECO:0000259" key="4">
    <source>
        <dbReference type="PROSITE" id="PS50157"/>
    </source>
</evidence>
<evidence type="ECO:0000313" key="6">
    <source>
        <dbReference type="Proteomes" id="UP000183809"/>
    </source>
</evidence>
<feature type="region of interest" description="Disordered" evidence="3">
    <location>
        <begin position="22"/>
        <end position="74"/>
    </location>
</feature>
<dbReference type="PROSITE" id="PS50157">
    <property type="entry name" value="ZINC_FINGER_C2H2_2"/>
    <property type="match status" value="1"/>
</dbReference>
<evidence type="ECO:0000256" key="2">
    <source>
        <dbReference type="SAM" id="Coils"/>
    </source>
</evidence>
<dbReference type="EMBL" id="MNUE01000025">
    <property type="protein sequence ID" value="OJD34103.1"/>
    <property type="molecule type" value="Genomic_DNA"/>
</dbReference>
<dbReference type="GO" id="GO:0008270">
    <property type="term" value="F:zinc ion binding"/>
    <property type="evidence" value="ECO:0007669"/>
    <property type="project" value="UniProtKB-KW"/>
</dbReference>
<reference evidence="5 6" key="1">
    <citation type="submission" date="2016-10" db="EMBL/GenBank/DDBJ databases">
        <title>Proteomics and genomics reveal pathogen-plant mechanisms compatible with a hemibiotrophic lifestyle of Diplodia corticola.</title>
        <authorList>
            <person name="Fernandes I."/>
            <person name="De Jonge R."/>
            <person name="Van De Peer Y."/>
            <person name="Devreese B."/>
            <person name="Alves A."/>
            <person name="Esteves A.C."/>
        </authorList>
    </citation>
    <scope>NUCLEOTIDE SEQUENCE [LARGE SCALE GENOMIC DNA]</scope>
    <source>
        <strain evidence="5 6">CBS 112549</strain>
    </source>
</reference>
<dbReference type="OrthoDB" id="6105938at2759"/>
<gene>
    <name evidence="5" type="ORF">BKCO1_25000129</name>
</gene>
<keyword evidence="1" id="KW-0863">Zinc-finger</keyword>
<feature type="coiled-coil region" evidence="2">
    <location>
        <begin position="346"/>
        <end position="373"/>
    </location>
</feature>
<dbReference type="GeneID" id="31013495"/>
<keyword evidence="1" id="KW-0479">Metal-binding</keyword>
<evidence type="ECO:0000256" key="1">
    <source>
        <dbReference type="PROSITE-ProRule" id="PRU00042"/>
    </source>
</evidence>
<dbReference type="Proteomes" id="UP000183809">
    <property type="component" value="Unassembled WGS sequence"/>
</dbReference>
<evidence type="ECO:0000313" key="5">
    <source>
        <dbReference type="EMBL" id="OJD34103.1"/>
    </source>
</evidence>
<dbReference type="InterPro" id="IPR036236">
    <property type="entry name" value="Znf_C2H2_sf"/>
</dbReference>
<dbReference type="PROSITE" id="PS00028">
    <property type="entry name" value="ZINC_FINGER_C2H2_1"/>
    <property type="match status" value="1"/>
</dbReference>
<accession>A0A1J9S0J7</accession>